<feature type="non-terminal residue" evidence="1">
    <location>
        <position position="1"/>
    </location>
</feature>
<dbReference type="EMBL" id="BARU01004251">
    <property type="protein sequence ID" value="GAH19159.1"/>
    <property type="molecule type" value="Genomic_DNA"/>
</dbReference>
<comment type="caution">
    <text evidence="1">The sequence shown here is derived from an EMBL/GenBank/DDBJ whole genome shotgun (WGS) entry which is preliminary data.</text>
</comment>
<accession>X1EPX3</accession>
<organism evidence="1">
    <name type="scientific">marine sediment metagenome</name>
    <dbReference type="NCBI Taxonomy" id="412755"/>
    <lineage>
        <taxon>unclassified sequences</taxon>
        <taxon>metagenomes</taxon>
        <taxon>ecological metagenomes</taxon>
    </lineage>
</organism>
<proteinExistence type="predicted"/>
<protein>
    <submittedName>
        <fullName evidence="1">Uncharacterized protein</fullName>
    </submittedName>
</protein>
<reference evidence="1" key="1">
    <citation type="journal article" date="2014" name="Front. Microbiol.">
        <title>High frequency of phylogenetically diverse reductive dehalogenase-homologous genes in deep subseafloor sedimentary metagenomes.</title>
        <authorList>
            <person name="Kawai M."/>
            <person name="Futagami T."/>
            <person name="Toyoda A."/>
            <person name="Takaki Y."/>
            <person name="Nishi S."/>
            <person name="Hori S."/>
            <person name="Arai W."/>
            <person name="Tsubouchi T."/>
            <person name="Morono Y."/>
            <person name="Uchiyama I."/>
            <person name="Ito T."/>
            <person name="Fujiyama A."/>
            <person name="Inagaki F."/>
            <person name="Takami H."/>
        </authorList>
    </citation>
    <scope>NUCLEOTIDE SEQUENCE</scope>
    <source>
        <strain evidence="1">Expedition CK06-06</strain>
    </source>
</reference>
<evidence type="ECO:0000313" key="1">
    <source>
        <dbReference type="EMBL" id="GAH19159.1"/>
    </source>
</evidence>
<gene>
    <name evidence="1" type="ORF">S03H2_08662</name>
</gene>
<name>X1EPX3_9ZZZZ</name>
<dbReference type="AlphaFoldDB" id="X1EPX3"/>
<sequence length="31" mass="3613">TFLGLGLSIGIIFFMQKRINKRLDESEKEQT</sequence>